<dbReference type="GO" id="GO:0043190">
    <property type="term" value="C:ATP-binding cassette (ABC) transporter complex"/>
    <property type="evidence" value="ECO:0007669"/>
    <property type="project" value="InterPro"/>
</dbReference>
<comment type="caution">
    <text evidence="9">The sequence shown here is derived from an EMBL/GenBank/DDBJ whole genome shotgun (WGS) entry which is preliminary data.</text>
</comment>
<dbReference type="PANTHER" id="PTHR42781:SF4">
    <property type="entry name" value="SPERMIDINE_PUTRESCINE IMPORT ATP-BINDING PROTEIN POTA"/>
    <property type="match status" value="1"/>
</dbReference>
<dbReference type="PROSITE" id="PS00211">
    <property type="entry name" value="ABC_TRANSPORTER_1"/>
    <property type="match status" value="1"/>
</dbReference>
<keyword evidence="5 7" id="KW-1278">Translocase</keyword>
<keyword evidence="3 7" id="KW-0547">Nucleotide-binding</keyword>
<dbReference type="Proteomes" id="UP000534294">
    <property type="component" value="Unassembled WGS sequence"/>
</dbReference>
<comment type="subunit">
    <text evidence="7">The complex is composed of two ATP-binding proteins (PotA), two transmembrane proteins (PotB and PotC) and a solute-binding protein (PotD).</text>
</comment>
<keyword evidence="1 7" id="KW-0813">Transport</keyword>
<comment type="function">
    <text evidence="7">Part of the ABC transporter complex PotABCD involved in spermidine/putrescine import. Responsible for energy coupling to the transport system.</text>
</comment>
<dbReference type="Gene3D" id="3.40.50.300">
    <property type="entry name" value="P-loop containing nucleotide triphosphate hydrolases"/>
    <property type="match status" value="1"/>
</dbReference>
<evidence type="ECO:0000313" key="10">
    <source>
        <dbReference type="Proteomes" id="UP000534294"/>
    </source>
</evidence>
<organism evidence="9 10">
    <name type="scientific">Prosthecobacter dejongeii</name>
    <dbReference type="NCBI Taxonomy" id="48465"/>
    <lineage>
        <taxon>Bacteria</taxon>
        <taxon>Pseudomonadati</taxon>
        <taxon>Verrucomicrobiota</taxon>
        <taxon>Verrucomicrobiia</taxon>
        <taxon>Verrucomicrobiales</taxon>
        <taxon>Verrucomicrobiaceae</taxon>
        <taxon>Prosthecobacter</taxon>
    </lineage>
</organism>
<evidence type="ECO:0000256" key="2">
    <source>
        <dbReference type="ARBA" id="ARBA00022475"/>
    </source>
</evidence>
<dbReference type="FunFam" id="3.40.50.300:FF:000133">
    <property type="entry name" value="Spermidine/putrescine import ATP-binding protein PotA"/>
    <property type="match status" value="1"/>
</dbReference>
<evidence type="ECO:0000313" key="9">
    <source>
        <dbReference type="EMBL" id="MBB5038745.1"/>
    </source>
</evidence>
<dbReference type="SMART" id="SM00382">
    <property type="entry name" value="AAA"/>
    <property type="match status" value="1"/>
</dbReference>
<evidence type="ECO:0000256" key="4">
    <source>
        <dbReference type="ARBA" id="ARBA00022840"/>
    </source>
</evidence>
<dbReference type="InterPro" id="IPR017871">
    <property type="entry name" value="ABC_transporter-like_CS"/>
</dbReference>
<comment type="similarity">
    <text evidence="7">Belongs to the ABC transporter superfamily. Spermidine/putrescine importer (TC 3.A.1.11.1) family.</text>
</comment>
<protein>
    <recommendedName>
        <fullName evidence="7">Spermidine/putrescine import ATP-binding protein PotA</fullName>
        <ecNumber evidence="7">7.6.2.11</ecNumber>
    </recommendedName>
</protein>
<dbReference type="InterPro" id="IPR027417">
    <property type="entry name" value="P-loop_NTPase"/>
</dbReference>
<keyword evidence="2 7" id="KW-1003">Cell membrane</keyword>
<dbReference type="InterPro" id="IPR013611">
    <property type="entry name" value="Transp-assoc_OB_typ2"/>
</dbReference>
<dbReference type="EC" id="7.6.2.11" evidence="7"/>
<dbReference type="InterPro" id="IPR050093">
    <property type="entry name" value="ABC_SmlMolc_Importer"/>
</dbReference>
<accession>A0A7W7YML8</accession>
<dbReference type="SUPFAM" id="SSF52540">
    <property type="entry name" value="P-loop containing nucleoside triphosphate hydrolases"/>
    <property type="match status" value="1"/>
</dbReference>
<keyword evidence="4 7" id="KW-0067">ATP-binding</keyword>
<dbReference type="InterPro" id="IPR005893">
    <property type="entry name" value="PotA-like"/>
</dbReference>
<name>A0A7W7YML8_9BACT</name>
<keyword evidence="10" id="KW-1185">Reference proteome</keyword>
<dbReference type="Gene3D" id="2.40.50.100">
    <property type="match status" value="1"/>
</dbReference>
<comment type="catalytic activity">
    <reaction evidence="7">
        <text>ATP + H2O + polyamine-[polyamine-binding protein]Side 1 = ADP + phosphate + polyamineSide 2 + [polyamine-binding protein]Side 1.</text>
        <dbReference type="EC" id="7.6.2.11"/>
    </reaction>
</comment>
<dbReference type="PANTHER" id="PTHR42781">
    <property type="entry name" value="SPERMIDINE/PUTRESCINE IMPORT ATP-BINDING PROTEIN POTA"/>
    <property type="match status" value="1"/>
</dbReference>
<keyword evidence="6 7" id="KW-0472">Membrane</keyword>
<evidence type="ECO:0000256" key="5">
    <source>
        <dbReference type="ARBA" id="ARBA00022967"/>
    </source>
</evidence>
<dbReference type="SUPFAM" id="SSF50331">
    <property type="entry name" value="MOP-like"/>
    <property type="match status" value="1"/>
</dbReference>
<evidence type="ECO:0000256" key="3">
    <source>
        <dbReference type="ARBA" id="ARBA00022741"/>
    </source>
</evidence>
<dbReference type="GO" id="GO:0015847">
    <property type="term" value="P:putrescine transport"/>
    <property type="evidence" value="ECO:0007669"/>
    <property type="project" value="UniProtKB-ARBA"/>
</dbReference>
<dbReference type="AlphaFoldDB" id="A0A7W7YML8"/>
<dbReference type="PROSITE" id="PS50893">
    <property type="entry name" value="ABC_TRANSPORTER_2"/>
    <property type="match status" value="1"/>
</dbReference>
<dbReference type="NCBIfam" id="TIGR01187">
    <property type="entry name" value="potA"/>
    <property type="match status" value="1"/>
</dbReference>
<evidence type="ECO:0000259" key="8">
    <source>
        <dbReference type="PROSITE" id="PS50893"/>
    </source>
</evidence>
<gene>
    <name evidence="7" type="primary">potA</name>
    <name evidence="9" type="ORF">HNQ64_003010</name>
</gene>
<evidence type="ECO:0000256" key="7">
    <source>
        <dbReference type="RuleBase" id="RU364083"/>
    </source>
</evidence>
<feature type="domain" description="ABC transporter" evidence="8">
    <location>
        <begin position="5"/>
        <end position="235"/>
    </location>
</feature>
<dbReference type="Pfam" id="PF08402">
    <property type="entry name" value="TOBE_2"/>
    <property type="match status" value="1"/>
</dbReference>
<dbReference type="EMBL" id="JACHIF010000006">
    <property type="protein sequence ID" value="MBB5038745.1"/>
    <property type="molecule type" value="Genomic_DNA"/>
</dbReference>
<dbReference type="RefSeq" id="WP_184209833.1">
    <property type="nucleotide sequence ID" value="NZ_JACHIF010000006.1"/>
</dbReference>
<dbReference type="GO" id="GO:0015417">
    <property type="term" value="F:ABC-type polyamine transporter activity"/>
    <property type="evidence" value="ECO:0007669"/>
    <property type="project" value="UniProtKB-EC"/>
</dbReference>
<dbReference type="Pfam" id="PF00005">
    <property type="entry name" value="ABC_tran"/>
    <property type="match status" value="1"/>
</dbReference>
<dbReference type="GO" id="GO:0016887">
    <property type="term" value="F:ATP hydrolysis activity"/>
    <property type="evidence" value="ECO:0007669"/>
    <property type="project" value="InterPro"/>
</dbReference>
<dbReference type="GO" id="GO:0005524">
    <property type="term" value="F:ATP binding"/>
    <property type="evidence" value="ECO:0007669"/>
    <property type="project" value="UniProtKB-KW"/>
</dbReference>
<dbReference type="InterPro" id="IPR003593">
    <property type="entry name" value="AAA+_ATPase"/>
</dbReference>
<sequence>MNDFLSIEKVFRHFGPLRAVDGVTLQIRQGEIFSLLGPSGCGKTTLLKMLAGFEKPDAGRLILNGQDITDLPPERRPVNTVFQNYALFPHLSVWENIAFGLRIARRPKVEITAAVERMLAMIQLGDHAKKKPAQLSGGQRQRVAIARALVNEPKLLLLDEPLAALDLKLRQHMLAELQAIHAQVGTTFIYVTHDQGEALSLSHRIAVMEAGKVSQVDSPRGLYEAPATSFVAGFIGDANFLEGRVEEPLSHGRLRVTVAGLGRLVVTGHATLLVGQTVRVMVRPERLHLTQERPVLTAGENALPTRIESVTYFGPHAKAQVRCGPHTLHVQQPSGKTLLATDTEGWLHFEPEAARVVD</sequence>
<evidence type="ECO:0000256" key="6">
    <source>
        <dbReference type="ARBA" id="ARBA00023136"/>
    </source>
</evidence>
<dbReference type="InterPro" id="IPR008995">
    <property type="entry name" value="Mo/tungstate-bd_C_term_dom"/>
</dbReference>
<reference evidence="9 10" key="1">
    <citation type="submission" date="2020-08" db="EMBL/GenBank/DDBJ databases">
        <title>Genomic Encyclopedia of Type Strains, Phase IV (KMG-IV): sequencing the most valuable type-strain genomes for metagenomic binning, comparative biology and taxonomic classification.</title>
        <authorList>
            <person name="Goeker M."/>
        </authorList>
    </citation>
    <scope>NUCLEOTIDE SEQUENCE [LARGE SCALE GENOMIC DNA]</scope>
    <source>
        <strain evidence="9 10">DSM 12251</strain>
    </source>
</reference>
<dbReference type="InterPro" id="IPR003439">
    <property type="entry name" value="ABC_transporter-like_ATP-bd"/>
</dbReference>
<proteinExistence type="inferred from homology"/>
<evidence type="ECO:0000256" key="1">
    <source>
        <dbReference type="ARBA" id="ARBA00022448"/>
    </source>
</evidence>